<comment type="caution">
    <text evidence="1">The sequence shown here is derived from an EMBL/GenBank/DDBJ whole genome shotgun (WGS) entry which is preliminary data.</text>
</comment>
<proteinExistence type="predicted"/>
<name>X0UNB7_9ZZZZ</name>
<accession>X0UNB7</accession>
<evidence type="ECO:0000313" key="1">
    <source>
        <dbReference type="EMBL" id="GAG01818.1"/>
    </source>
</evidence>
<sequence length="73" mass="8355">ESQIYGVYGKLDGRVVFGRKEYRKTYAAKGIEHARELLGIDWMVDGEIQEAIPPAYTEYIGKYLLKAVEELSK</sequence>
<organism evidence="1">
    <name type="scientific">marine sediment metagenome</name>
    <dbReference type="NCBI Taxonomy" id="412755"/>
    <lineage>
        <taxon>unclassified sequences</taxon>
        <taxon>metagenomes</taxon>
        <taxon>ecological metagenomes</taxon>
    </lineage>
</organism>
<dbReference type="AlphaFoldDB" id="X0UNB7"/>
<protein>
    <submittedName>
        <fullName evidence="1">Uncharacterized protein</fullName>
    </submittedName>
</protein>
<feature type="non-terminal residue" evidence="1">
    <location>
        <position position="1"/>
    </location>
</feature>
<dbReference type="EMBL" id="BARS01022592">
    <property type="protein sequence ID" value="GAG01818.1"/>
    <property type="molecule type" value="Genomic_DNA"/>
</dbReference>
<gene>
    <name evidence="1" type="ORF">S01H1_36101</name>
</gene>
<reference evidence="1" key="1">
    <citation type="journal article" date="2014" name="Front. Microbiol.">
        <title>High frequency of phylogenetically diverse reductive dehalogenase-homologous genes in deep subseafloor sedimentary metagenomes.</title>
        <authorList>
            <person name="Kawai M."/>
            <person name="Futagami T."/>
            <person name="Toyoda A."/>
            <person name="Takaki Y."/>
            <person name="Nishi S."/>
            <person name="Hori S."/>
            <person name="Arai W."/>
            <person name="Tsubouchi T."/>
            <person name="Morono Y."/>
            <person name="Uchiyama I."/>
            <person name="Ito T."/>
            <person name="Fujiyama A."/>
            <person name="Inagaki F."/>
            <person name="Takami H."/>
        </authorList>
    </citation>
    <scope>NUCLEOTIDE SEQUENCE</scope>
    <source>
        <strain evidence="1">Expedition CK06-06</strain>
    </source>
</reference>